<feature type="region of interest" description="Disordered" evidence="1">
    <location>
        <begin position="271"/>
        <end position="303"/>
    </location>
</feature>
<name>A0ABV4P6F1_9GAMM</name>
<comment type="caution">
    <text evidence="2">The sequence shown here is derived from an EMBL/GenBank/DDBJ whole genome shotgun (WGS) entry which is preliminary data.</text>
</comment>
<dbReference type="Proteomes" id="UP001569428">
    <property type="component" value="Unassembled WGS sequence"/>
</dbReference>
<accession>A0ABV4P6F1</accession>
<dbReference type="EMBL" id="JBGMEK010000111">
    <property type="protein sequence ID" value="MFA0813594.1"/>
    <property type="molecule type" value="Genomic_DNA"/>
</dbReference>
<feature type="compositionally biased region" description="Basic and acidic residues" evidence="1">
    <location>
        <begin position="271"/>
        <end position="280"/>
    </location>
</feature>
<evidence type="ECO:0000313" key="3">
    <source>
        <dbReference type="Proteomes" id="UP001569428"/>
    </source>
</evidence>
<proteinExistence type="predicted"/>
<keyword evidence="3" id="KW-1185">Reference proteome</keyword>
<sequence length="303" mass="35433">MKTSRLKYTIVSTIFIGLLFPLKALPVETNTYITPYTVIQTAILFANTYDENVVLDNAWVIDLERHIATDKRMHIVSDQIDAGIPVNYLEQYGLIKTGVDSYGLSLKDHPGWATPIDLFLPLRSDSFTEHHGNKLLKLGLKPETINLIDDYIKENNIQKLSMRTFHNYLRENFNRIQKAYYQKDGQRKSFLLYRDELTELDKKSNYSWVMGIYNQLDSESKEILLTYLAKDLGNISIFREYNIEQKWRRFFAELEDGSFFKKLEIEIQNEENKMGEKKEPATPQIMSTPHNSTMNRSLRPDNL</sequence>
<feature type="compositionally biased region" description="Polar residues" evidence="1">
    <location>
        <begin position="284"/>
        <end position="296"/>
    </location>
</feature>
<evidence type="ECO:0000313" key="2">
    <source>
        <dbReference type="EMBL" id="MFA0813594.1"/>
    </source>
</evidence>
<evidence type="ECO:0000256" key="1">
    <source>
        <dbReference type="SAM" id="MobiDB-lite"/>
    </source>
</evidence>
<gene>
    <name evidence="2" type="ORF">ACCI49_22145</name>
</gene>
<organism evidence="2 3">
    <name type="scientific">Microbulbifer epialgicus</name>
    <dbReference type="NCBI Taxonomy" id="393907"/>
    <lineage>
        <taxon>Bacteria</taxon>
        <taxon>Pseudomonadati</taxon>
        <taxon>Pseudomonadota</taxon>
        <taxon>Gammaproteobacteria</taxon>
        <taxon>Cellvibrionales</taxon>
        <taxon>Microbulbiferaceae</taxon>
        <taxon>Microbulbifer</taxon>
    </lineage>
</organism>
<reference evidence="2 3" key="1">
    <citation type="submission" date="2024-08" db="EMBL/GenBank/DDBJ databases">
        <authorList>
            <person name="Ishaq N."/>
        </authorList>
    </citation>
    <scope>NUCLEOTIDE SEQUENCE [LARGE SCALE GENOMIC DNA]</scope>
    <source>
        <strain evidence="2 3">DSM 18651</strain>
    </source>
</reference>
<dbReference type="RefSeq" id="WP_371841407.1">
    <property type="nucleotide sequence ID" value="NZ_JBGMEK010000111.1"/>
</dbReference>
<protein>
    <submittedName>
        <fullName evidence="2">Uncharacterized protein</fullName>
    </submittedName>
</protein>